<evidence type="ECO:0000256" key="1">
    <source>
        <dbReference type="ARBA" id="ARBA00004141"/>
    </source>
</evidence>
<dbReference type="InterPro" id="IPR011527">
    <property type="entry name" value="ABC1_TM_dom"/>
</dbReference>
<dbReference type="Pfam" id="PF00664">
    <property type="entry name" value="ABC_membrane"/>
    <property type="match status" value="2"/>
</dbReference>
<dbReference type="InterPro" id="IPR003593">
    <property type="entry name" value="AAA+_ATPase"/>
</dbReference>
<dbReference type="GO" id="GO:0140359">
    <property type="term" value="F:ABC-type transporter activity"/>
    <property type="evidence" value="ECO:0007669"/>
    <property type="project" value="InterPro"/>
</dbReference>
<dbReference type="Proteomes" id="UP000269721">
    <property type="component" value="Unassembled WGS sequence"/>
</dbReference>
<feature type="transmembrane region" description="Helical" evidence="10">
    <location>
        <begin position="953"/>
        <end position="971"/>
    </location>
</feature>
<proteinExistence type="predicted"/>
<dbReference type="SMART" id="SM00382">
    <property type="entry name" value="AAA"/>
    <property type="match status" value="2"/>
</dbReference>
<feature type="transmembrane region" description="Helical" evidence="10">
    <location>
        <begin position="835"/>
        <end position="856"/>
    </location>
</feature>
<dbReference type="InterPro" id="IPR017871">
    <property type="entry name" value="ABC_transporter-like_CS"/>
</dbReference>
<dbReference type="EMBL" id="KZ994473">
    <property type="protein sequence ID" value="RKO92852.1"/>
    <property type="molecule type" value="Genomic_DNA"/>
</dbReference>
<comment type="subcellular location">
    <subcellularLocation>
        <location evidence="1">Membrane</location>
        <topology evidence="1">Multi-pass membrane protein</topology>
    </subcellularLocation>
</comment>
<evidence type="ECO:0000256" key="9">
    <source>
        <dbReference type="SAM" id="MobiDB-lite"/>
    </source>
</evidence>
<evidence type="ECO:0000259" key="12">
    <source>
        <dbReference type="PROSITE" id="PS50929"/>
    </source>
</evidence>
<evidence type="ECO:0000256" key="7">
    <source>
        <dbReference type="ARBA" id="ARBA00022989"/>
    </source>
</evidence>
<feature type="domain" description="ABC transporter" evidence="11">
    <location>
        <begin position="1039"/>
        <end position="1317"/>
    </location>
</feature>
<feature type="region of interest" description="Disordered" evidence="9">
    <location>
        <begin position="1193"/>
        <end position="1212"/>
    </location>
</feature>
<evidence type="ECO:0000256" key="5">
    <source>
        <dbReference type="ARBA" id="ARBA00022741"/>
    </source>
</evidence>
<keyword evidence="4" id="KW-0677">Repeat</keyword>
<feature type="transmembrane region" description="Helical" evidence="10">
    <location>
        <begin position="222"/>
        <end position="243"/>
    </location>
</feature>
<feature type="transmembrane region" description="Helical" evidence="10">
    <location>
        <begin position="336"/>
        <end position="358"/>
    </location>
</feature>
<keyword evidence="7 10" id="KW-1133">Transmembrane helix</keyword>
<keyword evidence="14" id="KW-1185">Reference proteome</keyword>
<dbReference type="PROSITE" id="PS50929">
    <property type="entry name" value="ABC_TM1F"/>
    <property type="match status" value="2"/>
</dbReference>
<evidence type="ECO:0000256" key="8">
    <source>
        <dbReference type="ARBA" id="ARBA00023136"/>
    </source>
</evidence>
<evidence type="ECO:0000256" key="10">
    <source>
        <dbReference type="SAM" id="Phobius"/>
    </source>
</evidence>
<keyword evidence="5" id="KW-0547">Nucleotide-binding</keyword>
<dbReference type="CDD" id="cd03244">
    <property type="entry name" value="ABCC_MRP_domain2"/>
    <property type="match status" value="1"/>
</dbReference>
<dbReference type="PANTHER" id="PTHR24223:SF353">
    <property type="entry name" value="ABC TRANSPORTER ATP-BINDING PROTEIN_PERMEASE VMR1-RELATED"/>
    <property type="match status" value="1"/>
</dbReference>
<dbReference type="InterPro" id="IPR003439">
    <property type="entry name" value="ABC_transporter-like_ATP-bd"/>
</dbReference>
<dbReference type="CDD" id="cd18604">
    <property type="entry name" value="ABC_6TM_VMR1_D2_like"/>
    <property type="match status" value="1"/>
</dbReference>
<feature type="non-terminal residue" evidence="13">
    <location>
        <position position="1"/>
    </location>
</feature>
<dbReference type="PROSITE" id="PS00211">
    <property type="entry name" value="ABC_TRANSPORTER_1"/>
    <property type="match status" value="2"/>
</dbReference>
<protein>
    <submittedName>
        <fullName evidence="13">P-loop containing nucleoside triphosphate hydrolase protein</fullName>
    </submittedName>
</protein>
<feature type="transmembrane region" description="Helical" evidence="10">
    <location>
        <begin position="110"/>
        <end position="130"/>
    </location>
</feature>
<feature type="transmembrane region" description="Helical" evidence="10">
    <location>
        <begin position="677"/>
        <end position="696"/>
    </location>
</feature>
<dbReference type="OrthoDB" id="6500128at2759"/>
<keyword evidence="8 10" id="KW-0472">Membrane</keyword>
<dbReference type="InterPro" id="IPR050173">
    <property type="entry name" value="ABC_transporter_C-like"/>
</dbReference>
<feature type="domain" description="ABC transporter" evidence="11">
    <location>
        <begin position="390"/>
        <end position="625"/>
    </location>
</feature>
<sequence length="1337" mass="145751">ETNASISSQIFFNWVNQILAVGATKPLEASDLMDLATPDTAAHIVDRHHERKCVNIRGLDLLRGTWFYVSLQMGYCIVYTGLAMTSPYFLNALTRWISNPNRETSAGWALLASLFVCLTLRAIIAGQLYYAGRRASLIIRAISVDEIYQKTLRRCAGIKKQNEDGSANKDDDASVGKIVTLMSTDVERIREYVAYSHRIVLETPLSVILSLGGLFITVGWAAFAGLGVIILFFPAGAFIGQFMGKAQEALMETTDKRVNATNEMLQGIRIIKYFGWESKFVQRITEARSAEIKNWYRLSKCYIYYNCLTSGSSLIVAFVTFAVYTLALGHPLDSSIAFTAIALLALLNQSVSMLPWAIGEFFKVKVSIDRISKFLNEPELERFDQDSASAEDQTVAAPKKDGESEAEETEAAPEFHLLDVDIEFPVGGLSLVAGATGSGKTSLILALLGEMKRVSGKQYLPTSHGTAYVAQTAWLINATIRENILFGSPYDAKRYQETIEACALIRDLETLEGGDLTEIGEKGVNLSGGQKARISLARAAYSHAPILLLDDPLSAVDAPTAKHLLHHCLLGVMKNRTVILVSHAVGLVLPHADFTVVLKAGRIAAQGSPDEVVRNPAAEGVFGLELSASEKEELAATSTNAAALQGTGTKLVDEEEKATGSVAWAVYWTYFKAAGGVTFFTIFMCTFILTNIFYLVDNIWVQYWTDHPRGVAPEIVNGTIAVFSAVAPRSIISFSSWGVTNDGTVENDPSSGDGVDRADMFLFLGVYGAIGVSVILASVAQFAFMIYSYIKAGRNMHFNLLQSILGAPMRFFEVTPIGRILNRFSKDTDSIDNSVMFQIQAFMYQVFKIVFILGLIAYKAPIFIAGVIPLIYIYWLVANVYLLTSRDLKRLESVSRSPLFSQFSETLSGVETVRAYGAQDRLMAGIYDKIDLNHRSYFLMWAANRWLCIRTDMLGALVTFGAGLIVVSGTLTPGMTGLILVYAFDFSDALLWTIRMHADMEMSMNSVERVAEYTAIEQEPAAIVESSRPPAGWPSKGAIEVKDLVIRYAPDQPAVLKQVSFSVSAGEKIGVVGRTGAGKSTLSLAFFRIIPLAGGSITIDGVDIDSIGLHDLRSNLTIIPQDPVLFSGTLRSNLDPFGEHTDEALWAALESVHVLDSLRAQRITAPSAASTVASGSPPPYSTAELLVPPALDRTSSAASGSSTSSPLTLDAPVSDNGANFSQGQRQLLCMARALLRRSKVIVLDEATASVDHETDAKIQETIRNQFVDGTVLCIAHRLRTVVDYDRILVLDRGEVVEFGTPLELIESSSVGVFRRMVEETGESAELTEVARAKAAKH</sequence>
<keyword evidence="3 10" id="KW-0812">Transmembrane</keyword>
<evidence type="ECO:0000256" key="2">
    <source>
        <dbReference type="ARBA" id="ARBA00022448"/>
    </source>
</evidence>
<keyword evidence="6" id="KW-0067">ATP-binding</keyword>
<dbReference type="FunFam" id="3.40.50.300:FF:000997">
    <property type="entry name" value="Multidrug resistance-associated protein 1"/>
    <property type="match status" value="1"/>
</dbReference>
<dbReference type="CDD" id="cd03250">
    <property type="entry name" value="ABCC_MRP_domain1"/>
    <property type="match status" value="1"/>
</dbReference>
<feature type="transmembrane region" description="Helical" evidence="10">
    <location>
        <begin position="302"/>
        <end position="324"/>
    </location>
</feature>
<dbReference type="GO" id="GO:0016020">
    <property type="term" value="C:membrane"/>
    <property type="evidence" value="ECO:0007669"/>
    <property type="project" value="UniProtKB-SubCell"/>
</dbReference>
<dbReference type="GO" id="GO:0005524">
    <property type="term" value="F:ATP binding"/>
    <property type="evidence" value="ECO:0007669"/>
    <property type="project" value="UniProtKB-KW"/>
</dbReference>
<dbReference type="InterPro" id="IPR027417">
    <property type="entry name" value="P-loop_NTPase"/>
</dbReference>
<keyword evidence="2" id="KW-0813">Transport</keyword>
<organism evidence="13 14">
    <name type="scientific">Blyttiomyces helicus</name>
    <dbReference type="NCBI Taxonomy" id="388810"/>
    <lineage>
        <taxon>Eukaryota</taxon>
        <taxon>Fungi</taxon>
        <taxon>Fungi incertae sedis</taxon>
        <taxon>Chytridiomycota</taxon>
        <taxon>Chytridiomycota incertae sedis</taxon>
        <taxon>Chytridiomycetes</taxon>
        <taxon>Chytridiomycetes incertae sedis</taxon>
        <taxon>Blyttiomyces</taxon>
    </lineage>
</organism>
<evidence type="ECO:0000313" key="13">
    <source>
        <dbReference type="EMBL" id="RKO92852.1"/>
    </source>
</evidence>
<evidence type="ECO:0000256" key="4">
    <source>
        <dbReference type="ARBA" id="ARBA00022737"/>
    </source>
</evidence>
<keyword evidence="13" id="KW-0378">Hydrolase</keyword>
<feature type="transmembrane region" description="Helical" evidence="10">
    <location>
        <begin position="862"/>
        <end position="883"/>
    </location>
</feature>
<dbReference type="Pfam" id="PF00005">
    <property type="entry name" value="ABC_tran"/>
    <property type="match status" value="2"/>
</dbReference>
<feature type="transmembrane region" description="Helical" evidence="10">
    <location>
        <begin position="199"/>
        <end position="216"/>
    </location>
</feature>
<dbReference type="InterPro" id="IPR036640">
    <property type="entry name" value="ABC1_TM_sf"/>
</dbReference>
<feature type="region of interest" description="Disordered" evidence="9">
    <location>
        <begin position="385"/>
        <end position="410"/>
    </location>
</feature>
<reference evidence="14" key="1">
    <citation type="journal article" date="2018" name="Nat. Microbiol.">
        <title>Leveraging single-cell genomics to expand the fungal tree of life.</title>
        <authorList>
            <person name="Ahrendt S.R."/>
            <person name="Quandt C.A."/>
            <person name="Ciobanu D."/>
            <person name="Clum A."/>
            <person name="Salamov A."/>
            <person name="Andreopoulos B."/>
            <person name="Cheng J.F."/>
            <person name="Woyke T."/>
            <person name="Pelin A."/>
            <person name="Henrissat B."/>
            <person name="Reynolds N.K."/>
            <person name="Benny G.L."/>
            <person name="Smith M.E."/>
            <person name="James T.Y."/>
            <person name="Grigoriev I.V."/>
        </authorList>
    </citation>
    <scope>NUCLEOTIDE SEQUENCE [LARGE SCALE GENOMIC DNA]</scope>
</reference>
<dbReference type="PANTHER" id="PTHR24223">
    <property type="entry name" value="ATP-BINDING CASSETTE SUB-FAMILY C"/>
    <property type="match status" value="1"/>
</dbReference>
<gene>
    <name evidence="13" type="ORF">BDK51DRAFT_22297</name>
</gene>
<feature type="transmembrane region" description="Helical" evidence="10">
    <location>
        <begin position="760"/>
        <end position="787"/>
    </location>
</feature>
<feature type="domain" description="ABC transmembrane type-1" evidence="12">
    <location>
        <begin position="715"/>
        <end position="1002"/>
    </location>
</feature>
<evidence type="ECO:0000313" key="14">
    <source>
        <dbReference type="Proteomes" id="UP000269721"/>
    </source>
</evidence>
<dbReference type="PROSITE" id="PS50893">
    <property type="entry name" value="ABC_TRANSPORTER_2"/>
    <property type="match status" value="2"/>
</dbReference>
<dbReference type="GO" id="GO:0016887">
    <property type="term" value="F:ATP hydrolysis activity"/>
    <property type="evidence" value="ECO:0007669"/>
    <property type="project" value="InterPro"/>
</dbReference>
<dbReference type="CDD" id="cd18596">
    <property type="entry name" value="ABC_6TM_VMR1_D1_like"/>
    <property type="match status" value="1"/>
</dbReference>
<evidence type="ECO:0000259" key="11">
    <source>
        <dbReference type="PROSITE" id="PS50893"/>
    </source>
</evidence>
<dbReference type="SUPFAM" id="SSF90123">
    <property type="entry name" value="ABC transporter transmembrane region"/>
    <property type="match status" value="2"/>
</dbReference>
<dbReference type="SUPFAM" id="SSF52540">
    <property type="entry name" value="P-loop containing nucleoside triphosphate hydrolases"/>
    <property type="match status" value="2"/>
</dbReference>
<accession>A0A4P9WKC6</accession>
<dbReference type="Gene3D" id="1.20.1560.10">
    <property type="entry name" value="ABC transporter type 1, transmembrane domain"/>
    <property type="match status" value="2"/>
</dbReference>
<evidence type="ECO:0000256" key="6">
    <source>
        <dbReference type="ARBA" id="ARBA00022840"/>
    </source>
</evidence>
<name>A0A4P9WKC6_9FUNG</name>
<feature type="compositionally biased region" description="Low complexity" evidence="9">
    <location>
        <begin position="1194"/>
        <end position="1205"/>
    </location>
</feature>
<dbReference type="Gene3D" id="3.40.50.300">
    <property type="entry name" value="P-loop containing nucleotide triphosphate hydrolases"/>
    <property type="match status" value="2"/>
</dbReference>
<feature type="transmembrane region" description="Helical" evidence="10">
    <location>
        <begin position="66"/>
        <end position="90"/>
    </location>
</feature>
<feature type="domain" description="ABC transmembrane type-1" evidence="12">
    <location>
        <begin position="77"/>
        <end position="363"/>
    </location>
</feature>
<evidence type="ECO:0000256" key="3">
    <source>
        <dbReference type="ARBA" id="ARBA00022692"/>
    </source>
</evidence>